<proteinExistence type="predicted"/>
<evidence type="ECO:0000313" key="9">
    <source>
        <dbReference type="Proteomes" id="UP001209878"/>
    </source>
</evidence>
<gene>
    <name evidence="8" type="ORF">NP493_1609g00000</name>
</gene>
<dbReference type="PANTHER" id="PTHR22750">
    <property type="entry name" value="G-PROTEIN COUPLED RECEPTOR"/>
    <property type="match status" value="1"/>
</dbReference>
<dbReference type="EMBL" id="JAODUO010001617">
    <property type="protein sequence ID" value="KAK2160918.1"/>
    <property type="molecule type" value="Genomic_DNA"/>
</dbReference>
<evidence type="ECO:0000256" key="3">
    <source>
        <dbReference type="ARBA" id="ARBA00022692"/>
    </source>
</evidence>
<comment type="caution">
    <text evidence="8">The sequence shown here is derived from an EMBL/GenBank/DDBJ whole genome shotgun (WGS) entry which is preliminary data.</text>
</comment>
<dbReference type="InterPro" id="IPR017452">
    <property type="entry name" value="GPCR_Rhodpsn_7TM"/>
</dbReference>
<evidence type="ECO:0000256" key="4">
    <source>
        <dbReference type="ARBA" id="ARBA00022989"/>
    </source>
</evidence>
<evidence type="ECO:0000259" key="7">
    <source>
        <dbReference type="PROSITE" id="PS50262"/>
    </source>
</evidence>
<protein>
    <recommendedName>
        <fullName evidence="7">G-protein coupled receptors family 1 profile domain-containing protein</fullName>
    </recommendedName>
</protein>
<dbReference type="PRINTS" id="PR00237">
    <property type="entry name" value="GPCRRHODOPSN"/>
</dbReference>
<feature type="transmembrane region" description="Helical" evidence="6">
    <location>
        <begin position="89"/>
        <end position="113"/>
    </location>
</feature>
<name>A0AAD9JYQ1_RIDPI</name>
<keyword evidence="2" id="KW-1003">Cell membrane</keyword>
<accession>A0AAD9JYQ1</accession>
<evidence type="ECO:0000313" key="8">
    <source>
        <dbReference type="EMBL" id="KAK2160918.1"/>
    </source>
</evidence>
<dbReference type="InterPro" id="IPR000276">
    <property type="entry name" value="GPCR_Rhodpsn"/>
</dbReference>
<dbReference type="PROSITE" id="PS51257">
    <property type="entry name" value="PROKAR_LIPOPROTEIN"/>
    <property type="match status" value="1"/>
</dbReference>
<evidence type="ECO:0000256" key="2">
    <source>
        <dbReference type="ARBA" id="ARBA00022475"/>
    </source>
</evidence>
<evidence type="ECO:0000256" key="1">
    <source>
        <dbReference type="ARBA" id="ARBA00004651"/>
    </source>
</evidence>
<dbReference type="GO" id="GO:0004930">
    <property type="term" value="F:G protein-coupled receptor activity"/>
    <property type="evidence" value="ECO:0007669"/>
    <property type="project" value="InterPro"/>
</dbReference>
<dbReference type="PROSITE" id="PS50262">
    <property type="entry name" value="G_PROTEIN_RECEP_F1_2"/>
    <property type="match status" value="1"/>
</dbReference>
<dbReference type="Pfam" id="PF00001">
    <property type="entry name" value="7tm_1"/>
    <property type="match status" value="1"/>
</dbReference>
<keyword evidence="9" id="KW-1185">Reference proteome</keyword>
<feature type="transmembrane region" description="Helical" evidence="6">
    <location>
        <begin position="125"/>
        <end position="143"/>
    </location>
</feature>
<feature type="transmembrane region" description="Helical" evidence="6">
    <location>
        <begin position="20"/>
        <end position="39"/>
    </location>
</feature>
<sequence>MFPLRYSSIVTPTTAKVSIAVVWTVISCLSLPPVCGWNRWTRDSTCTFSEVLPASYMVGLFAVPVVVADPTSGYNAMKGHLRSAKTMCIVLGAFYLCWCPYIILAGLTASFGSSAPRLIRVFRDVASFLVVINSGINPCIYAWRSTDFRQAYKKFMCLR</sequence>
<feature type="domain" description="G-protein coupled receptors family 1 profile" evidence="7">
    <location>
        <begin position="1"/>
        <end position="141"/>
    </location>
</feature>
<dbReference type="SUPFAM" id="SSF81321">
    <property type="entry name" value="Family A G protein-coupled receptor-like"/>
    <property type="match status" value="1"/>
</dbReference>
<evidence type="ECO:0000256" key="6">
    <source>
        <dbReference type="SAM" id="Phobius"/>
    </source>
</evidence>
<dbReference type="GO" id="GO:0005886">
    <property type="term" value="C:plasma membrane"/>
    <property type="evidence" value="ECO:0007669"/>
    <property type="project" value="UniProtKB-SubCell"/>
</dbReference>
<keyword evidence="5 6" id="KW-0472">Membrane</keyword>
<feature type="transmembrane region" description="Helical" evidence="6">
    <location>
        <begin position="51"/>
        <end position="68"/>
    </location>
</feature>
<reference evidence="8" key="1">
    <citation type="journal article" date="2023" name="Mol. Biol. Evol.">
        <title>Third-Generation Sequencing Reveals the Adaptive Role of the Epigenome in Three Deep-Sea Polychaetes.</title>
        <authorList>
            <person name="Perez M."/>
            <person name="Aroh O."/>
            <person name="Sun Y."/>
            <person name="Lan Y."/>
            <person name="Juniper S.K."/>
            <person name="Young C.R."/>
            <person name="Angers B."/>
            <person name="Qian P.Y."/>
        </authorList>
    </citation>
    <scope>NUCLEOTIDE SEQUENCE</scope>
    <source>
        <strain evidence="8">R07B-5</strain>
    </source>
</reference>
<dbReference type="AlphaFoldDB" id="A0AAD9JYQ1"/>
<evidence type="ECO:0000256" key="5">
    <source>
        <dbReference type="ARBA" id="ARBA00023136"/>
    </source>
</evidence>
<keyword evidence="3 6" id="KW-0812">Transmembrane</keyword>
<organism evidence="8 9">
    <name type="scientific">Ridgeia piscesae</name>
    <name type="common">Tubeworm</name>
    <dbReference type="NCBI Taxonomy" id="27915"/>
    <lineage>
        <taxon>Eukaryota</taxon>
        <taxon>Metazoa</taxon>
        <taxon>Spiralia</taxon>
        <taxon>Lophotrochozoa</taxon>
        <taxon>Annelida</taxon>
        <taxon>Polychaeta</taxon>
        <taxon>Sedentaria</taxon>
        <taxon>Canalipalpata</taxon>
        <taxon>Sabellida</taxon>
        <taxon>Siboglinidae</taxon>
        <taxon>Ridgeia</taxon>
    </lineage>
</organism>
<dbReference type="Gene3D" id="1.20.1070.10">
    <property type="entry name" value="Rhodopsin 7-helix transmembrane proteins"/>
    <property type="match status" value="2"/>
</dbReference>
<dbReference type="Proteomes" id="UP001209878">
    <property type="component" value="Unassembled WGS sequence"/>
</dbReference>
<keyword evidence="4 6" id="KW-1133">Transmembrane helix</keyword>
<comment type="subcellular location">
    <subcellularLocation>
        <location evidence="1">Cell membrane</location>
        <topology evidence="1">Multi-pass membrane protein</topology>
    </subcellularLocation>
</comment>